<evidence type="ECO:0000313" key="4">
    <source>
        <dbReference type="Proteomes" id="UP001215533"/>
    </source>
</evidence>
<dbReference type="Gene3D" id="3.90.79.10">
    <property type="entry name" value="Nucleoside Triphosphate Pyrophosphohydrolase"/>
    <property type="match status" value="1"/>
</dbReference>
<comment type="cofactor">
    <cofactor evidence="1">
        <name>Mg(2+)</name>
        <dbReference type="ChEBI" id="CHEBI:18420"/>
    </cofactor>
</comment>
<gene>
    <name evidence="3" type="ORF">PSR33_04670</name>
</gene>
<dbReference type="PANTHER" id="PTHR11839:SF18">
    <property type="entry name" value="NUDIX HYDROLASE DOMAIN-CONTAINING PROTEIN"/>
    <property type="match status" value="1"/>
</dbReference>
<protein>
    <submittedName>
        <fullName evidence="3">NUDIX hydrolase</fullName>
    </submittedName>
</protein>
<dbReference type="PROSITE" id="PS00893">
    <property type="entry name" value="NUDIX_BOX"/>
    <property type="match status" value="1"/>
</dbReference>
<dbReference type="PROSITE" id="PS51462">
    <property type="entry name" value="NUDIX"/>
    <property type="match status" value="1"/>
</dbReference>
<sequence length="192" mass="21780">MNPFTLTSLIPLRPDRWLTYYEAMYQNEHGDLMPYHFVSRDSNLTIETLKRPANASAVAMFCYNQNHSQVLLTKQFRQPLNDFVYGNPAGLVEPTESIKQAISRELMAETGYSLIEVEHCFAPSYSSPGLTDGAVSLAICTLDQAKQTDRTLEVDEALSTLWVNRAEAQTILANEKMTGRTQILLWQWANEQ</sequence>
<dbReference type="CDD" id="cd03424">
    <property type="entry name" value="NUDIX_ADPRase_Nudt5_UGPPase_Nudt14"/>
    <property type="match status" value="1"/>
</dbReference>
<dbReference type="AlphaFoldDB" id="A0A1B2A5E0"/>
<dbReference type="GO" id="GO:0016787">
    <property type="term" value="F:hydrolase activity"/>
    <property type="evidence" value="ECO:0007669"/>
    <property type="project" value="UniProtKB-KW"/>
</dbReference>
<name>A0A1B2A5E0_LATCU</name>
<dbReference type="EMBL" id="CP117683">
    <property type="protein sequence ID" value="WDC91497.1"/>
    <property type="molecule type" value="Genomic_DNA"/>
</dbReference>
<dbReference type="InterPro" id="IPR015797">
    <property type="entry name" value="NUDIX_hydrolase-like_dom_sf"/>
</dbReference>
<dbReference type="GO" id="GO:0006753">
    <property type="term" value="P:nucleoside phosphate metabolic process"/>
    <property type="evidence" value="ECO:0007669"/>
    <property type="project" value="TreeGrafter"/>
</dbReference>
<dbReference type="RefSeq" id="WP_035187083.1">
    <property type="nucleotide sequence ID" value="NZ_CP015493.1"/>
</dbReference>
<keyword evidence="2 3" id="KW-0378">Hydrolase</keyword>
<reference evidence="3" key="1">
    <citation type="submission" date="2023-02" db="EMBL/GenBank/DDBJ databases">
        <title>Complete genome sequence of Lactobacillus curvatus CACC879 isolated from Pig feces.</title>
        <authorList>
            <person name="Park S."/>
            <person name="Park M.A."/>
            <person name="Kim D.-H."/>
            <person name="Kim Y."/>
        </authorList>
    </citation>
    <scope>NUCLEOTIDE SEQUENCE</scope>
    <source>
        <strain evidence="3">CACC879</strain>
    </source>
</reference>
<evidence type="ECO:0000313" key="3">
    <source>
        <dbReference type="EMBL" id="WDC91497.1"/>
    </source>
</evidence>
<dbReference type="PANTHER" id="PTHR11839">
    <property type="entry name" value="UDP/ADP-SUGAR PYROPHOSPHATASE"/>
    <property type="match status" value="1"/>
</dbReference>
<organism evidence="3 4">
    <name type="scientific">Latilactobacillus curvatus</name>
    <name type="common">Lactobacillus curvatus</name>
    <dbReference type="NCBI Taxonomy" id="28038"/>
    <lineage>
        <taxon>Bacteria</taxon>
        <taxon>Bacillati</taxon>
        <taxon>Bacillota</taxon>
        <taxon>Bacilli</taxon>
        <taxon>Lactobacillales</taxon>
        <taxon>Lactobacillaceae</taxon>
        <taxon>Latilactobacillus</taxon>
    </lineage>
</organism>
<evidence type="ECO:0000256" key="1">
    <source>
        <dbReference type="ARBA" id="ARBA00001946"/>
    </source>
</evidence>
<dbReference type="Pfam" id="PF00293">
    <property type="entry name" value="NUDIX"/>
    <property type="match status" value="1"/>
</dbReference>
<dbReference type="InterPro" id="IPR000086">
    <property type="entry name" value="NUDIX_hydrolase_dom"/>
</dbReference>
<dbReference type="InterPro" id="IPR020084">
    <property type="entry name" value="NUDIX_hydrolase_CS"/>
</dbReference>
<dbReference type="SUPFAM" id="SSF55811">
    <property type="entry name" value="Nudix"/>
    <property type="match status" value="1"/>
</dbReference>
<proteinExistence type="predicted"/>
<accession>A0A1B2A5E0</accession>
<evidence type="ECO:0000256" key="2">
    <source>
        <dbReference type="ARBA" id="ARBA00022801"/>
    </source>
</evidence>
<dbReference type="OrthoDB" id="9806150at2"/>
<dbReference type="GO" id="GO:0019693">
    <property type="term" value="P:ribose phosphate metabolic process"/>
    <property type="evidence" value="ECO:0007669"/>
    <property type="project" value="TreeGrafter"/>
</dbReference>
<dbReference type="Proteomes" id="UP001215533">
    <property type="component" value="Chromosome"/>
</dbReference>